<name>A0A6I4LWL8_9SPHN</name>
<sequence>MTVHTSRRHILLSGAALATIMLPGCQSMPAFSLTEAIRRLLTLASQNAFALLLQPGGFYENSVARIALPDRLGGERGTGILSAVLQSRQFRDRLQRQLNRAAEIGAERAAPMVAEAVRNISIEDATSLVRGGPQAATAFLRGKMGPALLESMLPGISEGLRLFDDQIISEAVRSVTGFDIAALAQDITRKADDSIWAAIGLEESAIRADPQKTNDPLLIGVFGLAR</sequence>
<dbReference type="InterPro" id="IPR025245">
    <property type="entry name" value="DUF4197"/>
</dbReference>
<keyword evidence="2" id="KW-1185">Reference proteome</keyword>
<reference evidence="1 2" key="1">
    <citation type="submission" date="2019-01" db="EMBL/GenBank/DDBJ databases">
        <title>Sphingorhabdus lacus sp.nov., isolated from an oligotrophic freshwater lake.</title>
        <authorList>
            <person name="Park M."/>
        </authorList>
    </citation>
    <scope>NUCLEOTIDE SEQUENCE [LARGE SCALE GENOMIC DNA]</scope>
    <source>
        <strain evidence="1 2">IMCC26285</strain>
    </source>
</reference>
<evidence type="ECO:0000313" key="2">
    <source>
        <dbReference type="Proteomes" id="UP000471147"/>
    </source>
</evidence>
<evidence type="ECO:0000313" key="1">
    <source>
        <dbReference type="EMBL" id="MVZ96194.1"/>
    </source>
</evidence>
<dbReference type="AlphaFoldDB" id="A0A6I4LWL8"/>
<proteinExistence type="predicted"/>
<dbReference type="EMBL" id="SDWJ01000001">
    <property type="protein sequence ID" value="MVZ96194.1"/>
    <property type="molecule type" value="Genomic_DNA"/>
</dbReference>
<accession>A0A6I4LWL8</accession>
<comment type="caution">
    <text evidence="1">The sequence shown here is derived from an EMBL/GenBank/DDBJ whole genome shotgun (WGS) entry which is preliminary data.</text>
</comment>
<dbReference type="Proteomes" id="UP000471147">
    <property type="component" value="Unassembled WGS sequence"/>
</dbReference>
<protein>
    <submittedName>
        <fullName evidence="1">DUF4197 domain-containing protein</fullName>
    </submittedName>
</protein>
<dbReference type="Pfam" id="PF13852">
    <property type="entry name" value="DUF4197"/>
    <property type="match status" value="1"/>
</dbReference>
<gene>
    <name evidence="1" type="ORF">EUU23_00570</name>
</gene>
<dbReference type="OrthoDB" id="9789685at2"/>
<organism evidence="1 2">
    <name type="scientific">Sphingorhabdus profundilacus</name>
    <dbReference type="NCBI Taxonomy" id="2509718"/>
    <lineage>
        <taxon>Bacteria</taxon>
        <taxon>Pseudomonadati</taxon>
        <taxon>Pseudomonadota</taxon>
        <taxon>Alphaproteobacteria</taxon>
        <taxon>Sphingomonadales</taxon>
        <taxon>Sphingomonadaceae</taxon>
        <taxon>Sphingorhabdus</taxon>
    </lineage>
</organism>
<dbReference type="RefSeq" id="WP_160352207.1">
    <property type="nucleotide sequence ID" value="NZ_SDWJ01000001.1"/>
</dbReference>